<feature type="compositionally biased region" description="Low complexity" evidence="1">
    <location>
        <begin position="955"/>
        <end position="972"/>
    </location>
</feature>
<dbReference type="PROSITE" id="PS50057">
    <property type="entry name" value="FERM_3"/>
    <property type="match status" value="1"/>
</dbReference>
<feature type="compositionally biased region" description="Low complexity" evidence="1">
    <location>
        <begin position="448"/>
        <end position="462"/>
    </location>
</feature>
<dbReference type="STRING" id="6265.A0A0B2VJJ2"/>
<dbReference type="Proteomes" id="UP000031036">
    <property type="component" value="Unassembled WGS sequence"/>
</dbReference>
<dbReference type="PROSITE" id="PS00290">
    <property type="entry name" value="IG_MHC"/>
    <property type="match status" value="1"/>
</dbReference>
<dbReference type="CDD" id="cd13185">
    <property type="entry name" value="FERM_C_FRMD1_FRMD6"/>
    <property type="match status" value="1"/>
</dbReference>
<name>A0A0B2VJJ2_TOXCA</name>
<feature type="region of interest" description="Disordered" evidence="1">
    <location>
        <begin position="448"/>
        <end position="476"/>
    </location>
</feature>
<feature type="region of interest" description="Disordered" evidence="1">
    <location>
        <begin position="506"/>
        <end position="625"/>
    </location>
</feature>
<dbReference type="InterPro" id="IPR035963">
    <property type="entry name" value="FERM_2"/>
</dbReference>
<dbReference type="PANTHER" id="PTHR13429">
    <property type="entry name" value="FERM DOMAIN (PROTEIN4.1-EZRIN-RADIXIN-MOESIN) FAMILY"/>
    <property type="match status" value="1"/>
</dbReference>
<dbReference type="SUPFAM" id="SSF47031">
    <property type="entry name" value="Second domain of FERM"/>
    <property type="match status" value="1"/>
</dbReference>
<dbReference type="GO" id="GO:0035332">
    <property type="term" value="P:positive regulation of hippo signaling"/>
    <property type="evidence" value="ECO:0007669"/>
    <property type="project" value="TreeGrafter"/>
</dbReference>
<dbReference type="CDD" id="cd14473">
    <property type="entry name" value="FERM_B-lobe"/>
    <property type="match status" value="1"/>
</dbReference>
<feature type="compositionally biased region" description="Basic and acidic residues" evidence="1">
    <location>
        <begin position="465"/>
        <end position="474"/>
    </location>
</feature>
<feature type="region of interest" description="Disordered" evidence="1">
    <location>
        <begin position="1085"/>
        <end position="1117"/>
    </location>
</feature>
<evidence type="ECO:0000313" key="4">
    <source>
        <dbReference type="Proteomes" id="UP000031036"/>
    </source>
</evidence>
<dbReference type="SMART" id="SM00295">
    <property type="entry name" value="B41"/>
    <property type="match status" value="1"/>
</dbReference>
<feature type="compositionally biased region" description="Polar residues" evidence="1">
    <location>
        <begin position="538"/>
        <end position="566"/>
    </location>
</feature>
<dbReference type="InterPro" id="IPR011993">
    <property type="entry name" value="PH-like_dom_sf"/>
</dbReference>
<dbReference type="OrthoDB" id="5957665at2759"/>
<dbReference type="CDD" id="cd17101">
    <property type="entry name" value="FERM_F1_PTPN13_like"/>
    <property type="match status" value="1"/>
</dbReference>
<feature type="compositionally biased region" description="Low complexity" evidence="1">
    <location>
        <begin position="646"/>
        <end position="662"/>
    </location>
</feature>
<evidence type="ECO:0000259" key="2">
    <source>
        <dbReference type="PROSITE" id="PS50057"/>
    </source>
</evidence>
<comment type="caution">
    <text evidence="3">The sequence shown here is derived from an EMBL/GenBank/DDBJ whole genome shotgun (WGS) entry which is preliminary data.</text>
</comment>
<dbReference type="GO" id="GO:0098592">
    <property type="term" value="C:cytoplasmic side of apical plasma membrane"/>
    <property type="evidence" value="ECO:0007669"/>
    <property type="project" value="TreeGrafter"/>
</dbReference>
<dbReference type="InterPro" id="IPR014352">
    <property type="entry name" value="FERM/acyl-CoA-bd_prot_sf"/>
</dbReference>
<dbReference type="Gene3D" id="2.30.29.30">
    <property type="entry name" value="Pleckstrin-homology domain (PH domain)/Phosphotyrosine-binding domain (PTB)"/>
    <property type="match status" value="1"/>
</dbReference>
<dbReference type="InterPro" id="IPR018980">
    <property type="entry name" value="FERM_PH-like_C"/>
</dbReference>
<dbReference type="Pfam" id="PF09380">
    <property type="entry name" value="FERM_C"/>
    <property type="match status" value="1"/>
</dbReference>
<reference evidence="3 4" key="1">
    <citation type="submission" date="2014-11" db="EMBL/GenBank/DDBJ databases">
        <title>Genetic blueprint of the zoonotic pathogen Toxocara canis.</title>
        <authorList>
            <person name="Zhu X.-Q."/>
            <person name="Korhonen P.K."/>
            <person name="Cai H."/>
            <person name="Young N.D."/>
            <person name="Nejsum P."/>
            <person name="von Samson-Himmelstjerna G."/>
            <person name="Boag P.R."/>
            <person name="Tan P."/>
            <person name="Li Q."/>
            <person name="Min J."/>
            <person name="Yang Y."/>
            <person name="Wang X."/>
            <person name="Fang X."/>
            <person name="Hall R.S."/>
            <person name="Hofmann A."/>
            <person name="Sternberg P.W."/>
            <person name="Jex A.R."/>
            <person name="Gasser R.B."/>
        </authorList>
    </citation>
    <scope>NUCLEOTIDE SEQUENCE [LARGE SCALE GENOMIC DNA]</scope>
    <source>
        <strain evidence="3">PN_DK_2014</strain>
    </source>
</reference>
<dbReference type="PANTHER" id="PTHR13429:SF5">
    <property type="entry name" value="PROTEIN EXPANDED"/>
    <property type="match status" value="1"/>
</dbReference>
<feature type="compositionally biased region" description="Pro residues" evidence="1">
    <location>
        <begin position="615"/>
        <end position="625"/>
    </location>
</feature>
<dbReference type="Pfam" id="PF00373">
    <property type="entry name" value="FERM_M"/>
    <property type="match status" value="1"/>
</dbReference>
<organism evidence="3 4">
    <name type="scientific">Toxocara canis</name>
    <name type="common">Canine roundworm</name>
    <dbReference type="NCBI Taxonomy" id="6265"/>
    <lineage>
        <taxon>Eukaryota</taxon>
        <taxon>Metazoa</taxon>
        <taxon>Ecdysozoa</taxon>
        <taxon>Nematoda</taxon>
        <taxon>Chromadorea</taxon>
        <taxon>Rhabditida</taxon>
        <taxon>Spirurina</taxon>
        <taxon>Ascaridomorpha</taxon>
        <taxon>Ascaridoidea</taxon>
        <taxon>Toxocaridae</taxon>
        <taxon>Toxocara</taxon>
    </lineage>
</organism>
<dbReference type="InterPro" id="IPR003006">
    <property type="entry name" value="Ig/MHC_CS"/>
</dbReference>
<keyword evidence="4" id="KW-1185">Reference proteome</keyword>
<feature type="region of interest" description="Disordered" evidence="1">
    <location>
        <begin position="1"/>
        <end position="20"/>
    </location>
</feature>
<dbReference type="EMBL" id="JPKZ01001475">
    <property type="protein sequence ID" value="KHN81733.1"/>
    <property type="molecule type" value="Genomic_DNA"/>
</dbReference>
<evidence type="ECO:0000256" key="1">
    <source>
        <dbReference type="SAM" id="MobiDB-lite"/>
    </source>
</evidence>
<dbReference type="InterPro" id="IPR000299">
    <property type="entry name" value="FERM_domain"/>
</dbReference>
<protein>
    <submittedName>
        <fullName evidence="3">Protein expanded</fullName>
    </submittedName>
</protein>
<feature type="compositionally biased region" description="Low complexity" evidence="1">
    <location>
        <begin position="600"/>
        <end position="614"/>
    </location>
</feature>
<dbReference type="AlphaFoldDB" id="A0A0B2VJJ2"/>
<feature type="region of interest" description="Disordered" evidence="1">
    <location>
        <begin position="645"/>
        <end position="665"/>
    </location>
</feature>
<feature type="region of interest" description="Disordered" evidence="1">
    <location>
        <begin position="948"/>
        <end position="973"/>
    </location>
</feature>
<dbReference type="InterPro" id="IPR047145">
    <property type="entry name" value="FRMD6-like"/>
</dbReference>
<dbReference type="InterPro" id="IPR019748">
    <property type="entry name" value="FERM_central"/>
</dbReference>
<dbReference type="InterPro" id="IPR019749">
    <property type="entry name" value="Band_41_domain"/>
</dbReference>
<dbReference type="SUPFAM" id="SSF50729">
    <property type="entry name" value="PH domain-like"/>
    <property type="match status" value="1"/>
</dbReference>
<accession>A0A0B2VJJ2</accession>
<dbReference type="Gene3D" id="1.20.80.10">
    <property type="match status" value="1"/>
</dbReference>
<feature type="domain" description="FERM" evidence="2">
    <location>
        <begin position="66"/>
        <end position="412"/>
    </location>
</feature>
<feature type="compositionally biased region" description="Pro residues" evidence="1">
    <location>
        <begin position="526"/>
        <end position="535"/>
    </location>
</feature>
<sequence length="1117" mass="122145">MLDSDGAKSMDGSSCSSRVSPALLSEQGPSAISNGSTTTTCQLPPFDAAHVKVIPSLHISIPSAFKYLQVQTLTKETITVAVHLKCRVRDVYLCCCAHLGLNEDRFMGLAVRTPSEGIGADRPRHEYFFLDPEHKIAKYAPKQWRLSHAWKSAKFANKLDGGGECSLMRAYRVCHQWIVHLSAVVENRPFLVVYFRVRVYVDKVQMIRCPVALHHYYLQLRENLLDQWSGSNSVSEERCWEMAALALQADHATGDHCNDQNFRAEQYFPLWVINIRGLDFVRRNMPAIRTDLRPCSRVDATLEYCQEASRSPFALNCHLYGLRRHKMDTVDNAIIGITPKGIDMSDVGNDGERIPLRSLRWGRMAKLSFDKRKLSITGMDGACISLYAQSEQKARYLLEFCRALHQAIIAINNHYFLNPYSYPSDIASSFSCGDERSVDEPICSRRSLVSHTSSNSTSGVVSDKPSSEPDKEGECSEVSRVASECSYEGSLRANSLSDVVAEMEKTSLGRRVSDDPSTEIEAKPSPSQPVVPTPSPQRHTAAQSFETTRSVQSIRESERLSSSATTLPECDRNSITHRPLATHSAASGVKPQASLEEPIDGAVSSDVKSGSSSPPALPHSLPPPLIHSATTLQYIASKIREADSEAGASTASSSGSQAGGTTVHRSTPLVDVVEIRQPPLYSEAVSISKRKTFDEYHPPLHRPNANPHTKPRWTTVTGVGVAYPGGCGSTRYMPDVSSSHCAFQCSAVHQARSEPKLDQQVWSRPVSPQISVSPSNVQPMIVASTRPTPSNTPPFMGGTQGAGIFQKQSRSGLRAAQVHNARGINRVQSMPAHNPHHFLQNSDDSGLSPSAALHHAHSLAARPATVETKQPPSYEHAVLQARARCAHRCGTTAGGLGTPLIERELLHERHSYNASENDEDLSLKSRIGQFPMMRALWQEQQQGIASGVVPPLPPSLTTSSGSSGLDRLSSGGADPCSSMSSMCTSLNADLLDSLLTPHLRRPSSCQDLSSPMMLTPPHSAPMHPTMLNGSGMQPSAYGYGYMPASYMRTAAIPPPPVYRGEYYFDHAQLYRHYIPLQTSSLAQNSWTPSQSVLDLPPPPPYPPPRSSPSPREAPMVM</sequence>
<evidence type="ECO:0000313" key="3">
    <source>
        <dbReference type="EMBL" id="KHN81733.1"/>
    </source>
</evidence>
<dbReference type="OMA" id="MRALWQE"/>
<dbReference type="InterPro" id="IPR041781">
    <property type="entry name" value="FRMD6-FERM_C"/>
</dbReference>
<proteinExistence type="predicted"/>
<feature type="compositionally biased region" description="Pro residues" evidence="1">
    <location>
        <begin position="1095"/>
        <end position="1107"/>
    </location>
</feature>
<dbReference type="SMART" id="SM01196">
    <property type="entry name" value="FERM_C"/>
    <property type="match status" value="1"/>
</dbReference>
<gene>
    <name evidence="3" type="primary">ex</name>
    <name evidence="3" type="ORF">Tcan_07220</name>
</gene>